<accession>A0A8X6LKY4</accession>
<keyword evidence="2 3" id="KW-0371">Homeobox</keyword>
<dbReference type="Pfam" id="PF00046">
    <property type="entry name" value="Homeodomain"/>
    <property type="match status" value="1"/>
</dbReference>
<dbReference type="SUPFAM" id="SSF46689">
    <property type="entry name" value="Homeodomain-like"/>
    <property type="match status" value="1"/>
</dbReference>
<dbReference type="GO" id="GO:0003677">
    <property type="term" value="F:DNA binding"/>
    <property type="evidence" value="ECO:0007669"/>
    <property type="project" value="UniProtKB-UniRule"/>
</dbReference>
<dbReference type="GO" id="GO:0005634">
    <property type="term" value="C:nucleus"/>
    <property type="evidence" value="ECO:0007669"/>
    <property type="project" value="UniProtKB-SubCell"/>
</dbReference>
<comment type="subcellular location">
    <subcellularLocation>
        <location evidence="1 2 3">Nucleus</location>
    </subcellularLocation>
</comment>
<evidence type="ECO:0000256" key="3">
    <source>
        <dbReference type="RuleBase" id="RU000682"/>
    </source>
</evidence>
<dbReference type="InterPro" id="IPR001356">
    <property type="entry name" value="HD"/>
</dbReference>
<proteinExistence type="predicted"/>
<sequence length="150" mass="16977">MRSSSSSRESRRGVRCRRFSFSKHKDCPPASVKKSEDNFIECEEIDKSFRKCAYPSATEIFKLAEITDLSATVVKAEFSKRRQSYRDRHHLPKEAIVHPCSLPLFGALATFIHSQHALLKSVVLCASIATLWCAQATRNSFGNQLWTLGQ</sequence>
<evidence type="ECO:0000313" key="5">
    <source>
        <dbReference type="EMBL" id="GFR11199.1"/>
    </source>
</evidence>
<feature type="domain" description="Homeobox" evidence="4">
    <location>
        <begin position="43"/>
        <end position="88"/>
    </location>
</feature>
<evidence type="ECO:0000259" key="4">
    <source>
        <dbReference type="PROSITE" id="PS50071"/>
    </source>
</evidence>
<evidence type="ECO:0000256" key="1">
    <source>
        <dbReference type="ARBA" id="ARBA00004123"/>
    </source>
</evidence>
<dbReference type="OrthoDB" id="6429240at2759"/>
<feature type="DNA-binding region" description="Homeobox" evidence="2">
    <location>
        <begin position="45"/>
        <end position="89"/>
    </location>
</feature>
<dbReference type="Proteomes" id="UP000887116">
    <property type="component" value="Unassembled WGS sequence"/>
</dbReference>
<dbReference type="InterPro" id="IPR009057">
    <property type="entry name" value="Homeodomain-like_sf"/>
</dbReference>
<comment type="caution">
    <text evidence="5">The sequence shown here is derived from an EMBL/GenBank/DDBJ whole genome shotgun (WGS) entry which is preliminary data.</text>
</comment>
<reference evidence="5" key="1">
    <citation type="submission" date="2020-07" db="EMBL/GenBank/DDBJ databases">
        <title>Multicomponent nature underlies the extraordinary mechanical properties of spider dragline silk.</title>
        <authorList>
            <person name="Kono N."/>
            <person name="Nakamura H."/>
            <person name="Mori M."/>
            <person name="Yoshida Y."/>
            <person name="Ohtoshi R."/>
            <person name="Malay A.D."/>
            <person name="Moran D.A.P."/>
            <person name="Tomita M."/>
            <person name="Numata K."/>
            <person name="Arakawa K."/>
        </authorList>
    </citation>
    <scope>NUCLEOTIDE SEQUENCE</scope>
</reference>
<evidence type="ECO:0000256" key="2">
    <source>
        <dbReference type="PROSITE-ProRule" id="PRU00108"/>
    </source>
</evidence>
<keyword evidence="2 3" id="KW-0238">DNA-binding</keyword>
<dbReference type="EMBL" id="BMAO01036515">
    <property type="protein sequence ID" value="GFR11199.1"/>
    <property type="molecule type" value="Genomic_DNA"/>
</dbReference>
<dbReference type="Gene3D" id="1.10.10.60">
    <property type="entry name" value="Homeodomain-like"/>
    <property type="match status" value="1"/>
</dbReference>
<dbReference type="PROSITE" id="PS50071">
    <property type="entry name" value="HOMEOBOX_2"/>
    <property type="match status" value="1"/>
</dbReference>
<protein>
    <recommendedName>
        <fullName evidence="4">Homeobox domain-containing protein</fullName>
    </recommendedName>
</protein>
<name>A0A8X6LKY4_TRICU</name>
<keyword evidence="2 3" id="KW-0539">Nucleus</keyword>
<evidence type="ECO:0000313" key="6">
    <source>
        <dbReference type="Proteomes" id="UP000887116"/>
    </source>
</evidence>
<dbReference type="CDD" id="cd00086">
    <property type="entry name" value="homeodomain"/>
    <property type="match status" value="1"/>
</dbReference>
<dbReference type="AlphaFoldDB" id="A0A8X6LKY4"/>
<keyword evidence="6" id="KW-1185">Reference proteome</keyword>
<organism evidence="5 6">
    <name type="scientific">Trichonephila clavata</name>
    <name type="common">Joro spider</name>
    <name type="synonym">Nephila clavata</name>
    <dbReference type="NCBI Taxonomy" id="2740835"/>
    <lineage>
        <taxon>Eukaryota</taxon>
        <taxon>Metazoa</taxon>
        <taxon>Ecdysozoa</taxon>
        <taxon>Arthropoda</taxon>
        <taxon>Chelicerata</taxon>
        <taxon>Arachnida</taxon>
        <taxon>Araneae</taxon>
        <taxon>Araneomorphae</taxon>
        <taxon>Entelegynae</taxon>
        <taxon>Araneoidea</taxon>
        <taxon>Nephilidae</taxon>
        <taxon>Trichonephila</taxon>
    </lineage>
</organism>
<gene>
    <name evidence="5" type="ORF">TNCT_514641</name>
</gene>